<evidence type="ECO:0000256" key="3">
    <source>
        <dbReference type="ARBA" id="ARBA00023239"/>
    </source>
</evidence>
<feature type="compositionally biased region" description="Basic and acidic residues" evidence="4">
    <location>
        <begin position="448"/>
        <end position="457"/>
    </location>
</feature>
<dbReference type="GO" id="GO:0016829">
    <property type="term" value="F:lyase activity"/>
    <property type="evidence" value="ECO:0007669"/>
    <property type="project" value="UniProtKB-KW"/>
</dbReference>
<reference evidence="7 8" key="1">
    <citation type="submission" date="2024-06" db="EMBL/GenBank/DDBJ databases">
        <authorList>
            <person name="Kaempfer P."/>
            <person name="Viver T."/>
        </authorList>
    </citation>
    <scope>NUCLEOTIDE SEQUENCE [LARGE SCALE GENOMIC DNA]</scope>
    <source>
        <strain evidence="7 8">ST-64</strain>
    </source>
</reference>
<evidence type="ECO:0000313" key="7">
    <source>
        <dbReference type="EMBL" id="MFL9840843.1"/>
    </source>
</evidence>
<keyword evidence="1" id="KW-0479">Metal-binding</keyword>
<sequence length="457" mass="49218">MRNWFPLALILAAPAAASSAPQKAVDASATAPAFPGAQGWAAATQGGRGGRIIRVTNLNADGPGSLKAAIEAKGPRIVVFEVAGVIDMGLKGWDVTEPYLTIAGQTAPSPGITLIRGGIDVKTHDVIVRHIRIRTGVDGQAKRSGWEADAFSTVAAYNVIVDHCTMSWAVDENLSASGPRFTGDTVEAWRKGTSHNITFSYNLLSEGLADASHPKGEHSKGSLIHDNATGILIYRNVYAHNVERSPLLKGGVHAAVVNNLIYDPGKRAVHYNLMALEWAGHPYQQGELSAVGNVMRGGPSTDAGLPFLMLGGDGDLRYHGRDNIAVDKMGKALPMFGRYGETRARLIEAKTPVIWPKGLPVLASRDVETHVLANAGARPWDRDAHDIRVLFFVAEGRGEIIDDEKEVGGYPKMKETRAPFVEAEWNLDTMEPKSGRYPGQTGPIQESLSERDRAMRN</sequence>
<feature type="chain" id="PRO_5045656558" evidence="5">
    <location>
        <begin position="25"/>
        <end position="457"/>
    </location>
</feature>
<dbReference type="EMBL" id="JBELQC010000001">
    <property type="protein sequence ID" value="MFL9840843.1"/>
    <property type="molecule type" value="Genomic_DNA"/>
</dbReference>
<keyword evidence="2" id="KW-0325">Glycoprotein</keyword>
<dbReference type="InterPro" id="IPR011050">
    <property type="entry name" value="Pectin_lyase_fold/virulence"/>
</dbReference>
<dbReference type="PANTHER" id="PTHR42970:SF1">
    <property type="entry name" value="PECTATE LYASE C-RELATED"/>
    <property type="match status" value="1"/>
</dbReference>
<dbReference type="Pfam" id="PF00544">
    <property type="entry name" value="Pectate_lyase_4"/>
    <property type="match status" value="1"/>
</dbReference>
<keyword evidence="8" id="KW-1185">Reference proteome</keyword>
<evidence type="ECO:0000256" key="4">
    <source>
        <dbReference type="SAM" id="MobiDB-lite"/>
    </source>
</evidence>
<dbReference type="PANTHER" id="PTHR42970">
    <property type="entry name" value="PECTATE LYASE C-RELATED"/>
    <property type="match status" value="1"/>
</dbReference>
<evidence type="ECO:0000256" key="2">
    <source>
        <dbReference type="ARBA" id="ARBA00023180"/>
    </source>
</evidence>
<accession>A0ABW8YP22</accession>
<protein>
    <submittedName>
        <fullName evidence="7">Pectate lyase</fullName>
    </submittedName>
</protein>
<feature type="region of interest" description="Disordered" evidence="4">
    <location>
        <begin position="429"/>
        <end position="457"/>
    </location>
</feature>
<feature type="signal peptide" evidence="5">
    <location>
        <begin position="1"/>
        <end position="24"/>
    </location>
</feature>
<keyword evidence="3 7" id="KW-0456">Lyase</keyword>
<keyword evidence="5" id="KW-0732">Signal</keyword>
<dbReference type="Proteomes" id="UP001629244">
    <property type="component" value="Unassembled WGS sequence"/>
</dbReference>
<dbReference type="SUPFAM" id="SSF51126">
    <property type="entry name" value="Pectin lyase-like"/>
    <property type="match status" value="1"/>
</dbReference>
<dbReference type="RefSeq" id="WP_408077770.1">
    <property type="nucleotide sequence ID" value="NZ_JBELQC010000001.1"/>
</dbReference>
<feature type="domain" description="Pectate lyase" evidence="6">
    <location>
        <begin position="117"/>
        <end position="262"/>
    </location>
</feature>
<evidence type="ECO:0000313" key="8">
    <source>
        <dbReference type="Proteomes" id="UP001629244"/>
    </source>
</evidence>
<gene>
    <name evidence="7" type="ORF">ABS767_07720</name>
</gene>
<organism evidence="7 8">
    <name type="scientific">Sphingomonas plantiphila</name>
    <dbReference type="NCBI Taxonomy" id="3163295"/>
    <lineage>
        <taxon>Bacteria</taxon>
        <taxon>Pseudomonadati</taxon>
        <taxon>Pseudomonadota</taxon>
        <taxon>Alphaproteobacteria</taxon>
        <taxon>Sphingomonadales</taxon>
        <taxon>Sphingomonadaceae</taxon>
        <taxon>Sphingomonas</taxon>
    </lineage>
</organism>
<dbReference type="InterPro" id="IPR002022">
    <property type="entry name" value="Pec_lyase"/>
</dbReference>
<proteinExistence type="predicted"/>
<name>A0ABW8YP22_9SPHN</name>
<evidence type="ECO:0000259" key="6">
    <source>
        <dbReference type="Pfam" id="PF00544"/>
    </source>
</evidence>
<dbReference type="InterPro" id="IPR052063">
    <property type="entry name" value="Polysaccharide_Lyase_1"/>
</dbReference>
<dbReference type="InterPro" id="IPR012334">
    <property type="entry name" value="Pectin_lyas_fold"/>
</dbReference>
<evidence type="ECO:0000256" key="5">
    <source>
        <dbReference type="SAM" id="SignalP"/>
    </source>
</evidence>
<comment type="caution">
    <text evidence="7">The sequence shown here is derived from an EMBL/GenBank/DDBJ whole genome shotgun (WGS) entry which is preliminary data.</text>
</comment>
<dbReference type="Gene3D" id="2.160.20.10">
    <property type="entry name" value="Single-stranded right-handed beta-helix, Pectin lyase-like"/>
    <property type="match status" value="1"/>
</dbReference>
<evidence type="ECO:0000256" key="1">
    <source>
        <dbReference type="ARBA" id="ARBA00022723"/>
    </source>
</evidence>